<dbReference type="AlphaFoldDB" id="A0A0B2BY05"/>
<evidence type="ECO:0000313" key="1">
    <source>
        <dbReference type="EMBL" id="KHL26488.1"/>
    </source>
</evidence>
<keyword evidence="2" id="KW-1185">Reference proteome</keyword>
<proteinExistence type="predicted"/>
<dbReference type="Proteomes" id="UP000030988">
    <property type="component" value="Unassembled WGS sequence"/>
</dbReference>
<dbReference type="PANTHER" id="PTHR30565">
    <property type="entry name" value="PROTEIN YCIF"/>
    <property type="match status" value="1"/>
</dbReference>
<dbReference type="RefSeq" id="WP_039095813.1">
    <property type="nucleotide sequence ID" value="NZ_JTDN01000001.1"/>
</dbReference>
<dbReference type="OrthoDB" id="7273732at2"/>
<dbReference type="Pfam" id="PF05974">
    <property type="entry name" value="DUF892"/>
    <property type="match status" value="1"/>
</dbReference>
<dbReference type="InterPro" id="IPR047114">
    <property type="entry name" value="YciF"/>
</dbReference>
<dbReference type="PANTHER" id="PTHR30565:SF9">
    <property type="entry name" value="PROTEIN YCIF"/>
    <property type="match status" value="1"/>
</dbReference>
<dbReference type="EMBL" id="JTDN01000001">
    <property type="protein sequence ID" value="KHL26488.1"/>
    <property type="molecule type" value="Genomic_DNA"/>
</dbReference>
<dbReference type="STRING" id="1572751.PK98_08740"/>
<dbReference type="Gene3D" id="1.20.1260.10">
    <property type="match status" value="1"/>
</dbReference>
<organism evidence="1 2">
    <name type="scientific">Croceibacterium mercuriale</name>
    <dbReference type="NCBI Taxonomy" id="1572751"/>
    <lineage>
        <taxon>Bacteria</taxon>
        <taxon>Pseudomonadati</taxon>
        <taxon>Pseudomonadota</taxon>
        <taxon>Alphaproteobacteria</taxon>
        <taxon>Sphingomonadales</taxon>
        <taxon>Erythrobacteraceae</taxon>
        <taxon>Croceibacterium</taxon>
    </lineage>
</organism>
<dbReference type="InterPro" id="IPR010287">
    <property type="entry name" value="DUF892_YciF-like"/>
</dbReference>
<reference evidence="1 2" key="1">
    <citation type="submission" date="2014-11" db="EMBL/GenBank/DDBJ databases">
        <title>Draft genome sequence of Kirrobacter mercurialis.</title>
        <authorList>
            <person name="Coil D.A."/>
            <person name="Eisen J.A."/>
        </authorList>
    </citation>
    <scope>NUCLEOTIDE SEQUENCE [LARGE SCALE GENOMIC DNA]</scope>
    <source>
        <strain evidence="1 2">Coronado</strain>
    </source>
</reference>
<dbReference type="SUPFAM" id="SSF47240">
    <property type="entry name" value="Ferritin-like"/>
    <property type="match status" value="1"/>
</dbReference>
<dbReference type="InterPro" id="IPR012347">
    <property type="entry name" value="Ferritin-like"/>
</dbReference>
<dbReference type="InterPro" id="IPR009078">
    <property type="entry name" value="Ferritin-like_SF"/>
</dbReference>
<evidence type="ECO:0000313" key="2">
    <source>
        <dbReference type="Proteomes" id="UP000030988"/>
    </source>
</evidence>
<accession>A0A0B2BY05</accession>
<gene>
    <name evidence="1" type="ORF">PK98_08740</name>
</gene>
<protein>
    <submittedName>
        <fullName evidence="1">Uncharacterized protein</fullName>
    </submittedName>
</protein>
<sequence length="174" mass="18948">MATQSDALRELFVTGLINAHAVEKQALSTMTPQVERIENYPEVADRLRLHIEETNGQIARLDELLEGLGTSSSTLKDIGLSMTGGMAAITHSVAGDEIVKNSFANYAFEHFEIAAYKSLLVMAEDGGFTQATPLLKLSLREEQDMAQWIDDSLPLVTRRYAALYAEGGSSAAKV</sequence>
<comment type="caution">
    <text evidence="1">The sequence shown here is derived from an EMBL/GenBank/DDBJ whole genome shotgun (WGS) entry which is preliminary data.</text>
</comment>
<name>A0A0B2BY05_9SPHN</name>